<feature type="transmembrane region" description="Helical" evidence="1">
    <location>
        <begin position="21"/>
        <end position="37"/>
    </location>
</feature>
<dbReference type="EMBL" id="AWVA01000014">
    <property type="protein sequence ID" value="ERJ78486.1"/>
    <property type="molecule type" value="Genomic_DNA"/>
</dbReference>
<organism evidence="2 3">
    <name type="scientific">Streptococcus sobrinus W1703</name>
    <dbReference type="NCBI Taxonomy" id="1227275"/>
    <lineage>
        <taxon>Bacteria</taxon>
        <taxon>Bacillati</taxon>
        <taxon>Bacillota</taxon>
        <taxon>Bacilli</taxon>
        <taxon>Lactobacillales</taxon>
        <taxon>Streptococcaceae</taxon>
        <taxon>Streptococcus</taxon>
    </lineage>
</organism>
<dbReference type="AlphaFoldDB" id="U2IWZ7"/>
<keyword evidence="1" id="KW-0472">Membrane</keyword>
<sequence length="66" mass="8168">MLGFSAILLLKKFFFKINDSIFFDCFLKIFILLVYLFENFQNYFWDFWKSKKDPRSLFIKTISRAY</sequence>
<gene>
    <name evidence="2" type="ORF">HMPREF1557_00289</name>
</gene>
<keyword evidence="1" id="KW-0812">Transmembrane</keyword>
<evidence type="ECO:0000313" key="3">
    <source>
        <dbReference type="Proteomes" id="UP000016617"/>
    </source>
</evidence>
<name>U2IWZ7_9STRE</name>
<evidence type="ECO:0000313" key="2">
    <source>
        <dbReference type="EMBL" id="ERJ78486.1"/>
    </source>
</evidence>
<dbReference type="Proteomes" id="UP000016617">
    <property type="component" value="Unassembled WGS sequence"/>
</dbReference>
<protein>
    <submittedName>
        <fullName evidence="2">Uncharacterized protein</fullName>
    </submittedName>
</protein>
<reference evidence="2 3" key="1">
    <citation type="submission" date="2013-06" db="EMBL/GenBank/DDBJ databases">
        <authorList>
            <person name="Weinstock G."/>
            <person name="Sodergren E."/>
            <person name="Lobos E.A."/>
            <person name="Fulton L."/>
            <person name="Fulton R."/>
            <person name="Courtney L."/>
            <person name="Fronick C."/>
            <person name="O'Laughlin M."/>
            <person name="Godfrey J."/>
            <person name="Wilson R.M."/>
            <person name="Miner T."/>
            <person name="Farmer C."/>
            <person name="Delehaunty K."/>
            <person name="Cordes M."/>
            <person name="Minx P."/>
            <person name="Tomlinson C."/>
            <person name="Chen J."/>
            <person name="Wollam A."/>
            <person name="Pepin K.H."/>
            <person name="Bhonagiri V."/>
            <person name="Zhang X."/>
            <person name="Warren W."/>
            <person name="Mitreva M."/>
            <person name="Mardis E.R."/>
            <person name="Wilson R.K."/>
        </authorList>
    </citation>
    <scope>NUCLEOTIDE SEQUENCE [LARGE SCALE GENOMIC DNA]</scope>
    <source>
        <strain evidence="2 3">W1703</strain>
    </source>
</reference>
<evidence type="ECO:0000256" key="1">
    <source>
        <dbReference type="SAM" id="Phobius"/>
    </source>
</evidence>
<proteinExistence type="predicted"/>
<keyword evidence="1" id="KW-1133">Transmembrane helix</keyword>
<comment type="caution">
    <text evidence="2">The sequence shown here is derived from an EMBL/GenBank/DDBJ whole genome shotgun (WGS) entry which is preliminary data.</text>
</comment>
<accession>U2IWZ7</accession>
<dbReference type="HOGENOM" id="CLU_2829555_0_0_9"/>